<evidence type="ECO:0000259" key="2">
    <source>
        <dbReference type="Pfam" id="PF22422"/>
    </source>
</evidence>
<reference evidence="3 4" key="1">
    <citation type="submission" date="2024-06" db="EMBL/GenBank/DDBJ databases">
        <title>The Natural Products Discovery Center: Release of the First 8490 Sequenced Strains for Exploring Actinobacteria Biosynthetic Diversity.</title>
        <authorList>
            <person name="Kalkreuter E."/>
            <person name="Kautsar S.A."/>
            <person name="Yang D."/>
            <person name="Bader C.D."/>
            <person name="Teijaro C.N."/>
            <person name="Fluegel L."/>
            <person name="Davis C.M."/>
            <person name="Simpson J.R."/>
            <person name="Lauterbach L."/>
            <person name="Steele A.D."/>
            <person name="Gui C."/>
            <person name="Meng S."/>
            <person name="Li G."/>
            <person name="Viehrig K."/>
            <person name="Ye F."/>
            <person name="Su P."/>
            <person name="Kiefer A.F."/>
            <person name="Nichols A."/>
            <person name="Cepeda A.J."/>
            <person name="Yan W."/>
            <person name="Fan B."/>
            <person name="Jiang Y."/>
            <person name="Adhikari A."/>
            <person name="Zheng C.-J."/>
            <person name="Schuster L."/>
            <person name="Cowan T.M."/>
            <person name="Smanski M.J."/>
            <person name="Chevrette M.G."/>
            <person name="De Carvalho L.P.S."/>
            <person name="Shen B."/>
        </authorList>
    </citation>
    <scope>NUCLEOTIDE SEQUENCE [LARGE SCALE GENOMIC DNA]</scope>
    <source>
        <strain evidence="3 4">NPDC050100</strain>
    </source>
</reference>
<sequence>MSGWTFEGQPTALGGATVTLVEGGSFCVSGRNGDIVAGGAEGVYHADTRLLSRWELRVDEAPIEPLQVLPAEPYHAVFLSRTRPRPGRVESTLLVLRDRYVGGGLREDITLRNLSDEPAGCVVEIHVGSDVADLFEVKTDRIRHVADIDVTSSPDGLRIYSMSRGRGVSVVSTGVLAVPGLLTFRAVVPARGEWRAAVHVNPIIEGEESQAWFSTLERAEPAVRRADWERQVPVVASQDAFLTQALRCAREDLGSLRLFEADYPDDPPSIAAGAPWFMTLFGRDSLLASWFALTLDRSLALGTLRRLARLQGTRVDPLTEEEPGKILHELRFGVSTPTSPLGGNAYYGSVDATPLFVMLLGELRRWGLHREAVEELLPPADAALAWIENYGLKDDFLWYCRKTDQGLVHQGWKDSYDGVNFADGTLARPPIALAEVQGYVYSAYIARGHFAHESGDTETERRCTERAQRIREAFNERFWLPDRGYYAIGLDCSGVPIDSLASNMGHCLWTGIIAPERAVVVVEHLMSKAMFSGFGVRTLATDMAAYNPMSYHNGSVWPHDNAIVAGGLMRYGFVTESQRIIMAVLDAAKAFGGRLPELFCGFDRTEFPVPVPYPTSCSPQAWAAAAPIHMMRTLLRFDPWVPYQKIWVDPVLPEGFGSLSLTGLRLAGTRIGIEVDEKGGTRVSGLPETIEVLHKARSPISAMVTDNS</sequence>
<name>A0ABV3GFS7_MICGL</name>
<dbReference type="RefSeq" id="WP_061255105.1">
    <property type="nucleotide sequence ID" value="NZ_JBFALK010000008.1"/>
</dbReference>
<dbReference type="Gene3D" id="1.50.10.10">
    <property type="match status" value="1"/>
</dbReference>
<dbReference type="EMBL" id="JBFALK010000008">
    <property type="protein sequence ID" value="MEV0970276.1"/>
    <property type="molecule type" value="Genomic_DNA"/>
</dbReference>
<feature type="domain" description="Mannosylglycerate hydrolase MGH1-like glycoside hydrolase" evidence="2">
    <location>
        <begin position="429"/>
        <end position="586"/>
    </location>
</feature>
<accession>A0ABV3GFS7</accession>
<dbReference type="InterPro" id="IPR032856">
    <property type="entry name" value="GDE_N_bis"/>
</dbReference>
<feature type="domain" description="Putative glycogen debranching enzyme N-terminal" evidence="1">
    <location>
        <begin position="20"/>
        <end position="198"/>
    </location>
</feature>
<gene>
    <name evidence="3" type="ORF">AB0I59_16685</name>
</gene>
<dbReference type="Pfam" id="PF14742">
    <property type="entry name" value="GDE_N_bis"/>
    <property type="match status" value="1"/>
</dbReference>
<protein>
    <submittedName>
        <fullName evidence="3">Glycogen debranching N-terminal domain-containing protein</fullName>
    </submittedName>
</protein>
<comment type="caution">
    <text evidence="3">The sequence shown here is derived from an EMBL/GenBank/DDBJ whole genome shotgun (WGS) entry which is preliminary data.</text>
</comment>
<evidence type="ECO:0000259" key="1">
    <source>
        <dbReference type="Pfam" id="PF14742"/>
    </source>
</evidence>
<dbReference type="InterPro" id="IPR008928">
    <property type="entry name" value="6-hairpin_glycosidase_sf"/>
</dbReference>
<proteinExistence type="predicted"/>
<dbReference type="InterPro" id="IPR012341">
    <property type="entry name" value="6hp_glycosidase-like_sf"/>
</dbReference>
<keyword evidence="4" id="KW-1185">Reference proteome</keyword>
<dbReference type="Pfam" id="PF22422">
    <property type="entry name" value="MGH1-like_GH"/>
    <property type="match status" value="1"/>
</dbReference>
<organism evidence="3 4">
    <name type="scientific">Microtetraspora glauca</name>
    <dbReference type="NCBI Taxonomy" id="1996"/>
    <lineage>
        <taxon>Bacteria</taxon>
        <taxon>Bacillati</taxon>
        <taxon>Actinomycetota</taxon>
        <taxon>Actinomycetes</taxon>
        <taxon>Streptosporangiales</taxon>
        <taxon>Streptosporangiaceae</taxon>
        <taxon>Microtetraspora</taxon>
    </lineage>
</organism>
<dbReference type="SUPFAM" id="SSF48208">
    <property type="entry name" value="Six-hairpin glycosidases"/>
    <property type="match status" value="1"/>
</dbReference>
<dbReference type="Proteomes" id="UP001551675">
    <property type="component" value="Unassembled WGS sequence"/>
</dbReference>
<evidence type="ECO:0000313" key="4">
    <source>
        <dbReference type="Proteomes" id="UP001551675"/>
    </source>
</evidence>
<evidence type="ECO:0000313" key="3">
    <source>
        <dbReference type="EMBL" id="MEV0970276.1"/>
    </source>
</evidence>
<dbReference type="InterPro" id="IPR054491">
    <property type="entry name" value="MGH1-like_GH"/>
</dbReference>